<feature type="binding site" evidence="5">
    <location>
        <position position="64"/>
    </location>
    <ligand>
        <name>Zn(2+)</name>
        <dbReference type="ChEBI" id="CHEBI:29105"/>
    </ligand>
</feature>
<evidence type="ECO:0000256" key="6">
    <source>
        <dbReference type="NCBIfam" id="TIGR03242"/>
    </source>
</evidence>
<evidence type="ECO:0000256" key="3">
    <source>
        <dbReference type="ARBA" id="ARBA00022801"/>
    </source>
</evidence>
<dbReference type="Gene3D" id="3.40.630.10">
    <property type="entry name" value="Zn peptidases"/>
    <property type="match status" value="1"/>
</dbReference>
<feature type="active site" evidence="5">
    <location>
        <position position="216"/>
    </location>
</feature>
<dbReference type="CDD" id="cd03855">
    <property type="entry name" value="M14_ASTE"/>
    <property type="match status" value="1"/>
</dbReference>
<dbReference type="EMBL" id="JBHSGU010000002">
    <property type="protein sequence ID" value="MFC4699563.1"/>
    <property type="molecule type" value="Genomic_DNA"/>
</dbReference>
<dbReference type="NCBIfam" id="NF003706">
    <property type="entry name" value="PRK05324.1"/>
    <property type="match status" value="1"/>
</dbReference>
<comment type="caution">
    <text evidence="9">The sequence shown here is derived from an EMBL/GenBank/DDBJ whole genome shotgun (WGS) entry which is preliminary data.</text>
</comment>
<name>A0ABV9LV86_9ALTE</name>
<dbReference type="PANTHER" id="PTHR15162">
    <property type="entry name" value="ASPARTOACYLASE"/>
    <property type="match status" value="1"/>
</dbReference>
<feature type="binding site" evidence="5">
    <location>
        <position position="61"/>
    </location>
    <ligand>
        <name>Zn(2+)</name>
        <dbReference type="ChEBI" id="CHEBI:29105"/>
    </ligand>
</feature>
<dbReference type="Pfam" id="PF04952">
    <property type="entry name" value="AstE_AspA_hybrid"/>
    <property type="match status" value="1"/>
</dbReference>
<dbReference type="RefSeq" id="WP_382406304.1">
    <property type="nucleotide sequence ID" value="NZ_JBHSGU010000002.1"/>
</dbReference>
<evidence type="ECO:0000256" key="1">
    <source>
        <dbReference type="ARBA" id="ARBA00022503"/>
    </source>
</evidence>
<dbReference type="PIRSF" id="PIRSF017020">
    <property type="entry name" value="AstE"/>
    <property type="match status" value="1"/>
</dbReference>
<accession>A0ABV9LV86</accession>
<dbReference type="InterPro" id="IPR016681">
    <property type="entry name" value="SuccinylGlu_desuccinylase"/>
</dbReference>
<evidence type="ECO:0000313" key="10">
    <source>
        <dbReference type="Proteomes" id="UP001595897"/>
    </source>
</evidence>
<evidence type="ECO:0000256" key="4">
    <source>
        <dbReference type="ARBA" id="ARBA00022833"/>
    </source>
</evidence>
<dbReference type="PANTHER" id="PTHR15162:SF7">
    <property type="entry name" value="SUCCINYLGLUTAMATE DESUCCINYLASE"/>
    <property type="match status" value="1"/>
</dbReference>
<evidence type="ECO:0000259" key="8">
    <source>
        <dbReference type="Pfam" id="PF24827"/>
    </source>
</evidence>
<comment type="catalytic activity">
    <reaction evidence="5">
        <text>N-succinyl-L-glutamate + H2O = L-glutamate + succinate</text>
        <dbReference type="Rhea" id="RHEA:15169"/>
        <dbReference type="ChEBI" id="CHEBI:15377"/>
        <dbReference type="ChEBI" id="CHEBI:29985"/>
        <dbReference type="ChEBI" id="CHEBI:30031"/>
        <dbReference type="ChEBI" id="CHEBI:58763"/>
        <dbReference type="EC" id="3.5.1.96"/>
    </reaction>
</comment>
<evidence type="ECO:0000313" key="9">
    <source>
        <dbReference type="EMBL" id="MFC4699563.1"/>
    </source>
</evidence>
<keyword evidence="4 5" id="KW-0862">Zinc</keyword>
<dbReference type="GO" id="GO:0009017">
    <property type="term" value="F:succinylglutamate desuccinylase activity"/>
    <property type="evidence" value="ECO:0007669"/>
    <property type="project" value="UniProtKB-EC"/>
</dbReference>
<dbReference type="NCBIfam" id="TIGR03242">
    <property type="entry name" value="arg_catab_astE"/>
    <property type="match status" value="1"/>
</dbReference>
<keyword evidence="1 5" id="KW-0056">Arginine metabolism</keyword>
<dbReference type="InterPro" id="IPR050178">
    <property type="entry name" value="AspA/AstE_fam"/>
</dbReference>
<dbReference type="EC" id="3.5.1.96" evidence="5 6"/>
<dbReference type="InterPro" id="IPR055438">
    <property type="entry name" value="AstE_AspA_cat"/>
</dbReference>
<feature type="binding site" evidence="5">
    <location>
        <position position="152"/>
    </location>
    <ligand>
        <name>Zn(2+)</name>
        <dbReference type="ChEBI" id="CHEBI:29105"/>
    </ligand>
</feature>
<keyword evidence="3 5" id="KW-0378">Hydrolase</keyword>
<dbReference type="HAMAP" id="MF_00767">
    <property type="entry name" value="Arg_catab_AstE"/>
    <property type="match status" value="1"/>
</dbReference>
<reference evidence="10" key="1">
    <citation type="journal article" date="2019" name="Int. J. Syst. Evol. Microbiol.">
        <title>The Global Catalogue of Microorganisms (GCM) 10K type strain sequencing project: providing services to taxonomists for standard genome sequencing and annotation.</title>
        <authorList>
            <consortium name="The Broad Institute Genomics Platform"/>
            <consortium name="The Broad Institute Genome Sequencing Center for Infectious Disease"/>
            <person name="Wu L."/>
            <person name="Ma J."/>
        </authorList>
    </citation>
    <scope>NUCLEOTIDE SEQUENCE [LARGE SCALE GENOMIC DNA]</scope>
    <source>
        <strain evidence="10">KACC 12507</strain>
    </source>
</reference>
<comment type="cofactor">
    <cofactor evidence="5">
        <name>Zn(2+)</name>
        <dbReference type="ChEBI" id="CHEBI:29105"/>
    </cofactor>
    <text evidence="5">Binds 1 zinc ion per subunit.</text>
</comment>
<feature type="domain" description="AstE/AspA barrel-sandwich hybrid" evidence="7">
    <location>
        <begin position="256"/>
        <end position="329"/>
    </location>
</feature>
<dbReference type="InterPro" id="IPR007036">
    <property type="entry name" value="Aste_AspA_hybrid_dom"/>
</dbReference>
<sequence length="332" mass="37192">MLLTLQNFLSHSVDESIKWQSFSAQLNADVYVESPLEGVLIFRPTGNLPQQKHIVLSSGIHGNETAPMEICNQLIADIASGKLKISHALMFIFGNLPAIKQQTRFIEENLNRLFAPNIEGDSLEVPRAKALMQQVSAFFKDATGERYHYDLHTAIRASKNEKFAVYPHLHGKAHSKTELQFMSDCGVNTILLSQSATTTFSYYSSRYHDAHAFTVELGKVKAFGQNNMNDFVQADKMLRHLIADRELTLSAYEDCPLEIYKVNQVINKHHADFKLHFSEDTANFTDYCAGTLLASESGAKYYAQQDGEAIVFPNENVAIGQRALLTVVPCEL</sequence>
<dbReference type="SUPFAM" id="SSF53187">
    <property type="entry name" value="Zn-dependent exopeptidases"/>
    <property type="match status" value="1"/>
</dbReference>
<dbReference type="Proteomes" id="UP001595897">
    <property type="component" value="Unassembled WGS sequence"/>
</dbReference>
<comment type="similarity">
    <text evidence="5">Belongs to the AspA/AstE family. Succinylglutamate desuccinylase subfamily.</text>
</comment>
<keyword evidence="2 5" id="KW-0479">Metal-binding</keyword>
<feature type="domain" description="Succinylglutamate desuccinylase/Aspartoacylase catalytic" evidence="8">
    <location>
        <begin position="51"/>
        <end position="240"/>
    </location>
</feature>
<gene>
    <name evidence="5 9" type="primary">astE</name>
    <name evidence="9" type="ORF">ACFO4O_05260</name>
</gene>
<comment type="function">
    <text evidence="5">Transforms N(2)-succinylglutamate into succinate and glutamate.</text>
</comment>
<evidence type="ECO:0000256" key="2">
    <source>
        <dbReference type="ARBA" id="ARBA00022723"/>
    </source>
</evidence>
<evidence type="ECO:0000259" key="7">
    <source>
        <dbReference type="Pfam" id="PF04952"/>
    </source>
</evidence>
<proteinExistence type="inferred from homology"/>
<evidence type="ECO:0000256" key="5">
    <source>
        <dbReference type="HAMAP-Rule" id="MF_00767"/>
    </source>
</evidence>
<keyword evidence="10" id="KW-1185">Reference proteome</keyword>
<protein>
    <recommendedName>
        <fullName evidence="5 6">Succinylglutamate desuccinylase</fullName>
        <ecNumber evidence="5 6">3.5.1.96</ecNumber>
    </recommendedName>
</protein>
<comment type="pathway">
    <text evidence="5">Amino-acid degradation; L-arginine degradation via AST pathway; L-glutamate and succinate from L-arginine: step 5/5.</text>
</comment>
<organism evidence="9 10">
    <name type="scientific">Glaciecola siphonariae</name>
    <dbReference type="NCBI Taxonomy" id="521012"/>
    <lineage>
        <taxon>Bacteria</taxon>
        <taxon>Pseudomonadati</taxon>
        <taxon>Pseudomonadota</taxon>
        <taxon>Gammaproteobacteria</taxon>
        <taxon>Alteromonadales</taxon>
        <taxon>Alteromonadaceae</taxon>
        <taxon>Glaciecola</taxon>
    </lineage>
</organism>
<dbReference type="Pfam" id="PF24827">
    <property type="entry name" value="AstE_AspA_cat"/>
    <property type="match status" value="1"/>
</dbReference>